<evidence type="ECO:0000259" key="7">
    <source>
        <dbReference type="Pfam" id="PF00775"/>
    </source>
</evidence>
<keyword evidence="6" id="KW-0408">Iron</keyword>
<dbReference type="GO" id="GO:0009712">
    <property type="term" value="P:catechol-containing compound metabolic process"/>
    <property type="evidence" value="ECO:0007669"/>
    <property type="project" value="InterPro"/>
</dbReference>
<evidence type="ECO:0000259" key="8">
    <source>
        <dbReference type="Pfam" id="PF04444"/>
    </source>
</evidence>
<dbReference type="Proteomes" id="UP000249135">
    <property type="component" value="Unassembled WGS sequence"/>
</dbReference>
<proteinExistence type="inferred from homology"/>
<dbReference type="InterPro" id="IPR015889">
    <property type="entry name" value="Intradiol_dOase_core"/>
</dbReference>
<evidence type="ECO:0000256" key="3">
    <source>
        <dbReference type="ARBA" id="ARBA00022723"/>
    </source>
</evidence>
<evidence type="ECO:0000256" key="5">
    <source>
        <dbReference type="ARBA" id="ARBA00023002"/>
    </source>
</evidence>
<keyword evidence="5" id="KW-0560">Oxidoreductase</keyword>
<reference evidence="9 10" key="1">
    <citation type="submission" date="2017-08" db="EMBL/GenBank/DDBJ databases">
        <title>Infants hospitalized years apart are colonized by the same room-sourced microbial strains.</title>
        <authorList>
            <person name="Brooks B."/>
            <person name="Olm M.R."/>
            <person name="Firek B.A."/>
            <person name="Baker R."/>
            <person name="Thomas B.C."/>
            <person name="Morowitz M.J."/>
            <person name="Banfield J.F."/>
        </authorList>
    </citation>
    <scope>NUCLEOTIDE SEQUENCE [LARGE SCALE GENOMIC DNA]</scope>
    <source>
        <strain evidence="9">S2_005_003_R2_41</strain>
    </source>
</reference>
<dbReference type="EMBL" id="QFPP01000107">
    <property type="protein sequence ID" value="PZQ74952.1"/>
    <property type="molecule type" value="Genomic_DNA"/>
</dbReference>
<dbReference type="InterPro" id="IPR000627">
    <property type="entry name" value="Intradiol_dOase_C"/>
</dbReference>
<dbReference type="Pfam" id="PF00775">
    <property type="entry name" value="Dioxygenase_C"/>
    <property type="match status" value="1"/>
</dbReference>
<evidence type="ECO:0000256" key="1">
    <source>
        <dbReference type="ARBA" id="ARBA00001965"/>
    </source>
</evidence>
<dbReference type="AlphaFoldDB" id="A0A2W5QC67"/>
<keyword evidence="3" id="KW-0479">Metal-binding</keyword>
<dbReference type="InterPro" id="IPR050770">
    <property type="entry name" value="Intradiol_RC_Dioxygenase"/>
</dbReference>
<evidence type="ECO:0000313" key="9">
    <source>
        <dbReference type="EMBL" id="PZQ74952.1"/>
    </source>
</evidence>
<feature type="domain" description="Intradiol ring-cleavage dioxygenases" evidence="7">
    <location>
        <begin position="110"/>
        <end position="292"/>
    </location>
</feature>
<evidence type="ECO:0000256" key="2">
    <source>
        <dbReference type="ARBA" id="ARBA00007825"/>
    </source>
</evidence>
<keyword evidence="4 9" id="KW-0223">Dioxygenase</keyword>
<dbReference type="PANTHER" id="PTHR33711:SF7">
    <property type="entry name" value="INTRADIOL RING-CLEAVAGE DIOXYGENASES DOMAIN-CONTAINING PROTEIN-RELATED"/>
    <property type="match status" value="1"/>
</dbReference>
<dbReference type="Pfam" id="PF04444">
    <property type="entry name" value="Dioxygenase_N"/>
    <property type="match status" value="1"/>
</dbReference>
<dbReference type="SUPFAM" id="SSF49482">
    <property type="entry name" value="Aromatic compound dioxygenase"/>
    <property type="match status" value="1"/>
</dbReference>
<dbReference type="GO" id="GO:0008199">
    <property type="term" value="F:ferric iron binding"/>
    <property type="evidence" value="ECO:0007669"/>
    <property type="project" value="InterPro"/>
</dbReference>
<comment type="cofactor">
    <cofactor evidence="1">
        <name>Fe(3+)</name>
        <dbReference type="ChEBI" id="CHEBI:29034"/>
    </cofactor>
</comment>
<name>A0A2W5QC67_VARPD</name>
<accession>A0A2W5QC67</accession>
<protein>
    <submittedName>
        <fullName evidence="9">Hydroxyquinol 1,2-dioxygenase</fullName>
    </submittedName>
</protein>
<feature type="domain" description="Catechol dioxygenase N-terminal" evidence="8">
    <location>
        <begin position="26"/>
        <end position="98"/>
    </location>
</feature>
<evidence type="ECO:0000256" key="6">
    <source>
        <dbReference type="ARBA" id="ARBA00023004"/>
    </source>
</evidence>
<dbReference type="Gene3D" id="2.60.130.10">
    <property type="entry name" value="Aromatic compound dioxygenase"/>
    <property type="match status" value="1"/>
</dbReference>
<evidence type="ECO:0000256" key="4">
    <source>
        <dbReference type="ARBA" id="ARBA00022964"/>
    </source>
</evidence>
<organism evidence="9 10">
    <name type="scientific">Variovorax paradoxus</name>
    <dbReference type="NCBI Taxonomy" id="34073"/>
    <lineage>
        <taxon>Bacteria</taxon>
        <taxon>Pseudomonadati</taxon>
        <taxon>Pseudomonadota</taxon>
        <taxon>Betaproteobacteria</taxon>
        <taxon>Burkholderiales</taxon>
        <taxon>Comamonadaceae</taxon>
        <taxon>Variovorax</taxon>
    </lineage>
</organism>
<sequence length="297" mass="32735">MSTHTPQACAPELTREVLATLEGAKDARFKHIMSELVTRLHDFVRAVDLQPEEWIQAIEFLTATGKACDPKRQEFILLSDTLGVSMLVVALAQSRASATGATPATEATVQGPYYWEGAPERALGDDLGEGVPGEPAFYSGRVLDTEGRPLAGALLDIWSGDGEGVYDMQMEGNDQMLARGRIRTDSEGRYWFWSIRPSYYPIPMDGPVGRMIDRLGRDPNRPGHIHMIVSARGHVPVTTHLFVSGSPYLDTDVVFGVRPALVVPFEKKPAGTAEDGRTMATPYWTAQYDFRLAPQRD</sequence>
<evidence type="ECO:0000313" key="10">
    <source>
        <dbReference type="Proteomes" id="UP000249135"/>
    </source>
</evidence>
<comment type="caution">
    <text evidence="9">The sequence shown here is derived from an EMBL/GenBank/DDBJ whole genome shotgun (WGS) entry which is preliminary data.</text>
</comment>
<dbReference type="GO" id="GO:0018576">
    <property type="term" value="F:catechol 1,2-dioxygenase activity"/>
    <property type="evidence" value="ECO:0007669"/>
    <property type="project" value="InterPro"/>
</dbReference>
<gene>
    <name evidence="9" type="ORF">DI563_10990</name>
</gene>
<dbReference type="InterPro" id="IPR007535">
    <property type="entry name" value="Catechol_dOase_N"/>
</dbReference>
<dbReference type="PANTHER" id="PTHR33711">
    <property type="entry name" value="DIOXYGENASE, PUTATIVE (AFU_ORTHOLOGUE AFUA_2G02910)-RELATED"/>
    <property type="match status" value="1"/>
</dbReference>
<comment type="similarity">
    <text evidence="2">Belongs to the intradiol ring-cleavage dioxygenase family.</text>
</comment>